<sequence>MLHMTGTEQEGQAPVLSSQENNRSLEIMVSYNMTHMLDCCDEARLSETEASKHTEVGAGVASGTPAKSNDNVCHQDVSCKVSGLWFAFHSEPSPGSSAVIETTSLPNVFSRFAESTDQCQIGKKKPKSRGFEKRKLQEQENGRPSKKEVKTVHTICELEGGVTNEEEAHLTRSKVMLPVVDSCCWMMLSVCYMLCSPQCTKSEKLPVKIPPPESLLNISMRSSAMIPDETRLSGSTEEIQLGITGLGASWNCNKTGWSKHTEECSTARPQQGVNTDWDGKRTIVGTWCNKQGVMLIQELVLRTADKPQVIETLKSLKLLLKTGEEESIDHSSHLRDVSSLRENVPVEISDSEHEWVAFPPPGGVGLDFLSGLVAGCVFFEEVQISLAVGTSLSVGGRFGVCGCEVGYRASAKDLVTFSLISGSNGHRVLM</sequence>
<evidence type="ECO:0000313" key="3">
    <source>
        <dbReference type="Proteomes" id="UP001235939"/>
    </source>
</evidence>
<protein>
    <submittedName>
        <fullName evidence="2">Uncharacterized protein</fullName>
    </submittedName>
</protein>
<feature type="region of interest" description="Disordered" evidence="1">
    <location>
        <begin position="1"/>
        <end position="20"/>
    </location>
</feature>
<dbReference type="EMBL" id="CP092886">
    <property type="protein sequence ID" value="UYV85178.1"/>
    <property type="molecule type" value="Genomic_DNA"/>
</dbReference>
<feature type="region of interest" description="Disordered" evidence="1">
    <location>
        <begin position="122"/>
        <end position="148"/>
    </location>
</feature>
<dbReference type="Proteomes" id="UP001235939">
    <property type="component" value="Chromosome X"/>
</dbReference>
<feature type="compositionally biased region" description="Basic and acidic residues" evidence="1">
    <location>
        <begin position="129"/>
        <end position="148"/>
    </location>
</feature>
<organism evidence="2 3">
    <name type="scientific">Cordylochernes scorpioides</name>
    <dbReference type="NCBI Taxonomy" id="51811"/>
    <lineage>
        <taxon>Eukaryota</taxon>
        <taxon>Metazoa</taxon>
        <taxon>Ecdysozoa</taxon>
        <taxon>Arthropoda</taxon>
        <taxon>Chelicerata</taxon>
        <taxon>Arachnida</taxon>
        <taxon>Pseudoscorpiones</taxon>
        <taxon>Cheliferoidea</taxon>
        <taxon>Chernetidae</taxon>
        <taxon>Cordylochernes</taxon>
    </lineage>
</organism>
<accession>A0ABY6LVR6</accession>
<name>A0ABY6LVR6_9ARAC</name>
<reference evidence="2 3" key="1">
    <citation type="submission" date="2022-03" db="EMBL/GenBank/DDBJ databases">
        <title>A chromosomal length assembly of Cordylochernes scorpioides.</title>
        <authorList>
            <person name="Zeh D."/>
            <person name="Zeh J."/>
        </authorList>
    </citation>
    <scope>NUCLEOTIDE SEQUENCE [LARGE SCALE GENOMIC DNA]</scope>
    <source>
        <strain evidence="2">IN4F17</strain>
        <tissue evidence="2">Whole Body</tissue>
    </source>
</reference>
<keyword evidence="3" id="KW-1185">Reference proteome</keyword>
<evidence type="ECO:0000256" key="1">
    <source>
        <dbReference type="SAM" id="MobiDB-lite"/>
    </source>
</evidence>
<gene>
    <name evidence="2" type="ORF">LAZ67_X004825</name>
</gene>
<proteinExistence type="predicted"/>
<evidence type="ECO:0000313" key="2">
    <source>
        <dbReference type="EMBL" id="UYV85178.1"/>
    </source>
</evidence>